<gene>
    <name evidence="11" type="ORF">MNB_ARC-1_786</name>
</gene>
<dbReference type="GO" id="GO:0009228">
    <property type="term" value="P:thiamine biosynthetic process"/>
    <property type="evidence" value="ECO:0007669"/>
    <property type="project" value="UniProtKB-KW"/>
</dbReference>
<dbReference type="Gene3D" id="3.20.20.70">
    <property type="entry name" value="Aldolase class I"/>
    <property type="match status" value="1"/>
</dbReference>
<dbReference type="GO" id="GO:0046872">
    <property type="term" value="F:metal ion binding"/>
    <property type="evidence" value="ECO:0007669"/>
    <property type="project" value="UniProtKB-KW"/>
</dbReference>
<dbReference type="PANTHER" id="PTHR20857:SF23">
    <property type="entry name" value="THIAMINE BIOSYNTHETIC BIFUNCTIONAL ENZYME"/>
    <property type="match status" value="1"/>
</dbReference>
<dbReference type="InterPro" id="IPR013785">
    <property type="entry name" value="Aldolase_TIM"/>
</dbReference>
<dbReference type="EMBL" id="UOYO01000046">
    <property type="protein sequence ID" value="VAY88102.1"/>
    <property type="molecule type" value="Genomic_DNA"/>
</dbReference>
<dbReference type="UniPathway" id="UPA00060">
    <property type="reaction ID" value="UER00141"/>
</dbReference>
<comment type="pathway">
    <text evidence="1">Cofactor biosynthesis; thiamine diphosphate biosynthesis; thiamine phosphate from 4-amino-2-methyl-5-diphosphomethylpyrimidine and 4-methyl-5-(2-phosphoethyl)-thiazole: step 1/1.</text>
</comment>
<sequence length="211" mass="23582">MGCINKLSLNSIYAITDTKLTPYENILSFLIPAFEGGVKVLQLRDKHTCDVDLLPYALKIQEVCKKYNVLFILNDRYHLAQEIKADGVHLGIDDVDEVSFAKIRDSFDAIIGISCYGDINRAVIYQELGADYVAFGSCFASSTKTSAKQISLNILQEAKNKLTIPICAIGGININNITKIKKYNTDMIAIISDIWQARDIKEKVELLDRTI</sequence>
<dbReference type="GO" id="GO:0009229">
    <property type="term" value="P:thiamine diphosphate biosynthetic process"/>
    <property type="evidence" value="ECO:0007669"/>
    <property type="project" value="UniProtKB-UniPathway"/>
</dbReference>
<evidence type="ECO:0000256" key="1">
    <source>
        <dbReference type="ARBA" id="ARBA00005165"/>
    </source>
</evidence>
<evidence type="ECO:0000256" key="9">
    <source>
        <dbReference type="ARBA" id="ARBA00047883"/>
    </source>
</evidence>
<evidence type="ECO:0000256" key="3">
    <source>
        <dbReference type="ARBA" id="ARBA00022679"/>
    </source>
</evidence>
<evidence type="ECO:0000259" key="10">
    <source>
        <dbReference type="Pfam" id="PF02581"/>
    </source>
</evidence>
<reference evidence="11" key="1">
    <citation type="submission" date="2018-10" db="EMBL/GenBank/DDBJ databases">
        <authorList>
            <person name="Aoki K."/>
        </authorList>
    </citation>
    <scope>NUCLEOTIDE SEQUENCE</scope>
</reference>
<accession>A0A3B1DU26</accession>
<evidence type="ECO:0000256" key="2">
    <source>
        <dbReference type="ARBA" id="ARBA00012830"/>
    </source>
</evidence>
<keyword evidence="6" id="KW-0784">Thiamine biosynthesis</keyword>
<evidence type="ECO:0000256" key="6">
    <source>
        <dbReference type="ARBA" id="ARBA00022977"/>
    </source>
</evidence>
<organism evidence="11">
    <name type="scientific">hydrothermal vent metagenome</name>
    <dbReference type="NCBI Taxonomy" id="652676"/>
    <lineage>
        <taxon>unclassified sequences</taxon>
        <taxon>metagenomes</taxon>
        <taxon>ecological metagenomes</taxon>
    </lineage>
</organism>
<dbReference type="HAMAP" id="MF_00097">
    <property type="entry name" value="TMP_synthase"/>
    <property type="match status" value="1"/>
</dbReference>
<evidence type="ECO:0000313" key="11">
    <source>
        <dbReference type="EMBL" id="VAY88102.1"/>
    </source>
</evidence>
<feature type="domain" description="Thiamine phosphate synthase/TenI" evidence="10">
    <location>
        <begin position="12"/>
        <end position="194"/>
    </location>
</feature>
<evidence type="ECO:0000256" key="8">
    <source>
        <dbReference type="ARBA" id="ARBA00047851"/>
    </source>
</evidence>
<dbReference type="EC" id="2.5.1.3" evidence="2"/>
<dbReference type="CDD" id="cd00564">
    <property type="entry name" value="TMP_TenI"/>
    <property type="match status" value="1"/>
</dbReference>
<dbReference type="InterPro" id="IPR036206">
    <property type="entry name" value="ThiamineP_synth_sf"/>
</dbReference>
<protein>
    <recommendedName>
        <fullName evidence="2">thiamine phosphate synthase</fullName>
        <ecNumber evidence="2">2.5.1.3</ecNumber>
    </recommendedName>
</protein>
<dbReference type="Pfam" id="PF02581">
    <property type="entry name" value="TMP-TENI"/>
    <property type="match status" value="1"/>
</dbReference>
<comment type="catalytic activity">
    <reaction evidence="7">
        <text>4-methyl-5-(2-phosphooxyethyl)-thiazole + 4-amino-2-methyl-5-(diphosphooxymethyl)pyrimidine + H(+) = thiamine phosphate + diphosphate</text>
        <dbReference type="Rhea" id="RHEA:22328"/>
        <dbReference type="ChEBI" id="CHEBI:15378"/>
        <dbReference type="ChEBI" id="CHEBI:33019"/>
        <dbReference type="ChEBI" id="CHEBI:37575"/>
        <dbReference type="ChEBI" id="CHEBI:57841"/>
        <dbReference type="ChEBI" id="CHEBI:58296"/>
        <dbReference type="EC" id="2.5.1.3"/>
    </reaction>
</comment>
<evidence type="ECO:0000256" key="5">
    <source>
        <dbReference type="ARBA" id="ARBA00022842"/>
    </source>
</evidence>
<comment type="catalytic activity">
    <reaction evidence="8">
        <text>2-(2-carboxy-4-methylthiazol-5-yl)ethyl phosphate + 4-amino-2-methyl-5-(diphosphooxymethyl)pyrimidine + 2 H(+) = thiamine phosphate + CO2 + diphosphate</text>
        <dbReference type="Rhea" id="RHEA:47848"/>
        <dbReference type="ChEBI" id="CHEBI:15378"/>
        <dbReference type="ChEBI" id="CHEBI:16526"/>
        <dbReference type="ChEBI" id="CHEBI:33019"/>
        <dbReference type="ChEBI" id="CHEBI:37575"/>
        <dbReference type="ChEBI" id="CHEBI:57841"/>
        <dbReference type="ChEBI" id="CHEBI:62890"/>
        <dbReference type="EC" id="2.5.1.3"/>
    </reaction>
</comment>
<evidence type="ECO:0000256" key="7">
    <source>
        <dbReference type="ARBA" id="ARBA00047334"/>
    </source>
</evidence>
<keyword evidence="3 11" id="KW-0808">Transferase</keyword>
<dbReference type="GO" id="GO:0005737">
    <property type="term" value="C:cytoplasm"/>
    <property type="evidence" value="ECO:0007669"/>
    <property type="project" value="TreeGrafter"/>
</dbReference>
<dbReference type="GO" id="GO:0004789">
    <property type="term" value="F:thiamine-phosphate diphosphorylase activity"/>
    <property type="evidence" value="ECO:0007669"/>
    <property type="project" value="UniProtKB-EC"/>
</dbReference>
<keyword evidence="5" id="KW-0460">Magnesium</keyword>
<evidence type="ECO:0000256" key="4">
    <source>
        <dbReference type="ARBA" id="ARBA00022723"/>
    </source>
</evidence>
<dbReference type="SUPFAM" id="SSF51391">
    <property type="entry name" value="Thiamin phosphate synthase"/>
    <property type="match status" value="1"/>
</dbReference>
<dbReference type="InterPro" id="IPR034291">
    <property type="entry name" value="TMP_synthase"/>
</dbReference>
<dbReference type="AlphaFoldDB" id="A0A3B1DU26"/>
<proteinExistence type="inferred from homology"/>
<keyword evidence="4" id="KW-0479">Metal-binding</keyword>
<dbReference type="InterPro" id="IPR022998">
    <property type="entry name" value="ThiamineP_synth_TenI"/>
</dbReference>
<dbReference type="NCBIfam" id="TIGR00693">
    <property type="entry name" value="thiE"/>
    <property type="match status" value="1"/>
</dbReference>
<comment type="catalytic activity">
    <reaction evidence="9">
        <text>2-[(2R,5Z)-2-carboxy-4-methylthiazol-5(2H)-ylidene]ethyl phosphate + 4-amino-2-methyl-5-(diphosphooxymethyl)pyrimidine + 2 H(+) = thiamine phosphate + CO2 + diphosphate</text>
        <dbReference type="Rhea" id="RHEA:47844"/>
        <dbReference type="ChEBI" id="CHEBI:15378"/>
        <dbReference type="ChEBI" id="CHEBI:16526"/>
        <dbReference type="ChEBI" id="CHEBI:33019"/>
        <dbReference type="ChEBI" id="CHEBI:37575"/>
        <dbReference type="ChEBI" id="CHEBI:57841"/>
        <dbReference type="ChEBI" id="CHEBI:62899"/>
        <dbReference type="EC" id="2.5.1.3"/>
    </reaction>
</comment>
<dbReference type="PANTHER" id="PTHR20857">
    <property type="entry name" value="THIAMINE-PHOSPHATE PYROPHOSPHORYLASE"/>
    <property type="match status" value="1"/>
</dbReference>
<name>A0A3B1DU26_9ZZZZ</name>